<gene>
    <name evidence="1" type="ORF">HMPREF9607_02125</name>
</gene>
<evidence type="ECO:0000313" key="1">
    <source>
        <dbReference type="EMBL" id="EFS91618.1"/>
    </source>
</evidence>
<name>A0ABN0C354_9ACTN</name>
<evidence type="ECO:0000313" key="2">
    <source>
        <dbReference type="Proteomes" id="UP000003179"/>
    </source>
</evidence>
<sequence>MRSYPSDSMMSGKPKNRTAMCLFAIETASSAGWGWLIGEGESGRERSAR</sequence>
<dbReference type="Proteomes" id="UP000003179">
    <property type="component" value="Unassembled WGS sequence"/>
</dbReference>
<reference evidence="1" key="1">
    <citation type="submission" date="2010-08" db="EMBL/GenBank/DDBJ databases">
        <authorList>
            <person name="Weinstock G."/>
            <person name="Sodergren E."/>
            <person name="Clifton S."/>
            <person name="Fulton L."/>
            <person name="Fulton B."/>
            <person name="Courtney L."/>
            <person name="Fronick C."/>
            <person name="Harrison M."/>
            <person name="Strong C."/>
            <person name="Farmer C."/>
            <person name="Delahaunty K."/>
            <person name="Markovic C."/>
            <person name="Hall O."/>
            <person name="Minx P."/>
            <person name="Tomlinson C."/>
            <person name="Mitreva M."/>
            <person name="Hou S."/>
            <person name="Chen J."/>
            <person name="Wollam A."/>
            <person name="Pepin K.H."/>
            <person name="Johnson M."/>
            <person name="Bhonagiri V."/>
            <person name="Zhang X."/>
            <person name="Suruliraj S."/>
            <person name="Warren W."/>
            <person name="Chinwalla A."/>
            <person name="Mardis E.R."/>
            <person name="Wilson R.K."/>
        </authorList>
    </citation>
    <scope>NUCLEOTIDE SEQUENCE [LARGE SCALE GENOMIC DNA]</scope>
    <source>
        <strain evidence="1">HL044PA1</strain>
    </source>
</reference>
<proteinExistence type="predicted"/>
<organism evidence="1 2">
    <name type="scientific">Cutibacterium modestum HL044PA1</name>
    <dbReference type="NCBI Taxonomy" id="765109"/>
    <lineage>
        <taxon>Bacteria</taxon>
        <taxon>Bacillati</taxon>
        <taxon>Actinomycetota</taxon>
        <taxon>Actinomycetes</taxon>
        <taxon>Propionibacteriales</taxon>
        <taxon>Propionibacteriaceae</taxon>
        <taxon>Cutibacterium</taxon>
        <taxon>Cutibacterium modestum</taxon>
    </lineage>
</organism>
<keyword evidence="2" id="KW-1185">Reference proteome</keyword>
<protein>
    <submittedName>
        <fullName evidence="1">Uncharacterized protein</fullName>
    </submittedName>
</protein>
<accession>A0ABN0C354</accession>
<dbReference type="EMBL" id="ADZU01000034">
    <property type="protein sequence ID" value="EFS91618.1"/>
    <property type="molecule type" value="Genomic_DNA"/>
</dbReference>
<comment type="caution">
    <text evidence="1">The sequence shown here is derived from an EMBL/GenBank/DDBJ whole genome shotgun (WGS) entry which is preliminary data.</text>
</comment>